<accession>A0ABV5MEB0</accession>
<dbReference type="InterPro" id="IPR000073">
    <property type="entry name" value="AB_hydrolase_1"/>
</dbReference>
<sequence length="222" mass="23035">MIVVAIPGTLCSPAVFRRLCALADVEAVSWMTEPGPWDLETVADRLAARYDAPVALLGHSTGGAIALTLTARHPGLVAALMLVDTGATMHGHGDVDTVLTALASAARPQVQAAVLDRSFAAPLDPAFRAELLDYAAAVPPEAAIEVLRSQRDTDLTPFLAGIAVPVTVVHGIHDPVRSTDQARALAAAIPGARLRLLDAGHTPVHEAPAEVAAELRALLARA</sequence>
<reference evidence="3 4" key="1">
    <citation type="submission" date="2024-09" db="EMBL/GenBank/DDBJ databases">
        <authorList>
            <person name="Sun Q."/>
            <person name="Mori K."/>
        </authorList>
    </citation>
    <scope>NUCLEOTIDE SEQUENCE [LARGE SCALE GENOMIC DNA]</scope>
    <source>
        <strain evidence="3 4">JCM 3307</strain>
    </source>
</reference>
<dbReference type="RefSeq" id="WP_223092569.1">
    <property type="nucleotide sequence ID" value="NZ_CP061913.1"/>
</dbReference>
<dbReference type="GO" id="GO:0016787">
    <property type="term" value="F:hydrolase activity"/>
    <property type="evidence" value="ECO:0007669"/>
    <property type="project" value="UniProtKB-KW"/>
</dbReference>
<dbReference type="Pfam" id="PF12697">
    <property type="entry name" value="Abhydrolase_6"/>
    <property type="match status" value="1"/>
</dbReference>
<name>A0ABV5MEB0_9ACTN</name>
<comment type="caution">
    <text evidence="3">The sequence shown here is derived from an EMBL/GenBank/DDBJ whole genome shotgun (WGS) entry which is preliminary data.</text>
</comment>
<protein>
    <submittedName>
        <fullName evidence="3">Alpha/beta fold hydrolase</fullName>
    </submittedName>
</protein>
<dbReference type="PANTHER" id="PTHR43798">
    <property type="entry name" value="MONOACYLGLYCEROL LIPASE"/>
    <property type="match status" value="1"/>
</dbReference>
<dbReference type="SUPFAM" id="SSF53474">
    <property type="entry name" value="alpha/beta-Hydrolases"/>
    <property type="match status" value="1"/>
</dbReference>
<dbReference type="Proteomes" id="UP001589608">
    <property type="component" value="Unassembled WGS sequence"/>
</dbReference>
<keyword evidence="4" id="KW-1185">Reference proteome</keyword>
<keyword evidence="1 3" id="KW-0378">Hydrolase</keyword>
<gene>
    <name evidence="3" type="ORF">ACFFTR_29115</name>
</gene>
<dbReference type="InterPro" id="IPR029058">
    <property type="entry name" value="AB_hydrolase_fold"/>
</dbReference>
<evidence type="ECO:0000259" key="2">
    <source>
        <dbReference type="Pfam" id="PF12697"/>
    </source>
</evidence>
<evidence type="ECO:0000313" key="3">
    <source>
        <dbReference type="EMBL" id="MFB9447171.1"/>
    </source>
</evidence>
<dbReference type="PRINTS" id="PR00111">
    <property type="entry name" value="ABHYDROLASE"/>
</dbReference>
<dbReference type="InterPro" id="IPR050266">
    <property type="entry name" value="AB_hydrolase_sf"/>
</dbReference>
<organism evidence="3 4">
    <name type="scientific">Dactylosporangium vinaceum</name>
    <dbReference type="NCBI Taxonomy" id="53362"/>
    <lineage>
        <taxon>Bacteria</taxon>
        <taxon>Bacillati</taxon>
        <taxon>Actinomycetota</taxon>
        <taxon>Actinomycetes</taxon>
        <taxon>Micromonosporales</taxon>
        <taxon>Micromonosporaceae</taxon>
        <taxon>Dactylosporangium</taxon>
    </lineage>
</organism>
<dbReference type="PANTHER" id="PTHR43798:SF31">
    <property type="entry name" value="AB HYDROLASE SUPERFAMILY PROTEIN YCLE"/>
    <property type="match status" value="1"/>
</dbReference>
<dbReference type="EMBL" id="JBHMCA010000052">
    <property type="protein sequence ID" value="MFB9447171.1"/>
    <property type="molecule type" value="Genomic_DNA"/>
</dbReference>
<dbReference type="Gene3D" id="3.40.50.1820">
    <property type="entry name" value="alpha/beta hydrolase"/>
    <property type="match status" value="1"/>
</dbReference>
<evidence type="ECO:0000313" key="4">
    <source>
        <dbReference type="Proteomes" id="UP001589608"/>
    </source>
</evidence>
<feature type="domain" description="AB hydrolase-1" evidence="2">
    <location>
        <begin position="27"/>
        <end position="213"/>
    </location>
</feature>
<proteinExistence type="predicted"/>
<evidence type="ECO:0000256" key="1">
    <source>
        <dbReference type="ARBA" id="ARBA00022801"/>
    </source>
</evidence>